<evidence type="ECO:0000313" key="2">
    <source>
        <dbReference type="Proteomes" id="UP001062846"/>
    </source>
</evidence>
<dbReference type="Proteomes" id="UP001062846">
    <property type="component" value="Chromosome 2"/>
</dbReference>
<protein>
    <submittedName>
        <fullName evidence="1">Uncharacterized protein</fullName>
    </submittedName>
</protein>
<name>A0ACC0PQQ6_RHOML</name>
<comment type="caution">
    <text evidence="1">The sequence shown here is derived from an EMBL/GenBank/DDBJ whole genome shotgun (WGS) entry which is preliminary data.</text>
</comment>
<sequence length="58" mass="6517">MGAGGRRESQVMDGGRWRLRLGGLGGLRGNRLSWFGGLKFECLCLQQHKHDFQITLTN</sequence>
<reference evidence="1" key="1">
    <citation type="submission" date="2022-02" db="EMBL/GenBank/DDBJ databases">
        <title>Plant Genome Project.</title>
        <authorList>
            <person name="Zhang R.-G."/>
        </authorList>
    </citation>
    <scope>NUCLEOTIDE SEQUENCE</scope>
    <source>
        <strain evidence="1">AT1</strain>
    </source>
</reference>
<organism evidence="1 2">
    <name type="scientific">Rhododendron molle</name>
    <name type="common">Chinese azalea</name>
    <name type="synonym">Azalea mollis</name>
    <dbReference type="NCBI Taxonomy" id="49168"/>
    <lineage>
        <taxon>Eukaryota</taxon>
        <taxon>Viridiplantae</taxon>
        <taxon>Streptophyta</taxon>
        <taxon>Embryophyta</taxon>
        <taxon>Tracheophyta</taxon>
        <taxon>Spermatophyta</taxon>
        <taxon>Magnoliopsida</taxon>
        <taxon>eudicotyledons</taxon>
        <taxon>Gunneridae</taxon>
        <taxon>Pentapetalae</taxon>
        <taxon>asterids</taxon>
        <taxon>Ericales</taxon>
        <taxon>Ericaceae</taxon>
        <taxon>Ericoideae</taxon>
        <taxon>Rhodoreae</taxon>
        <taxon>Rhododendron</taxon>
    </lineage>
</organism>
<proteinExistence type="predicted"/>
<gene>
    <name evidence="1" type="ORF">RHMOL_Rhmol02G0152600</name>
</gene>
<keyword evidence="2" id="KW-1185">Reference proteome</keyword>
<dbReference type="EMBL" id="CM046389">
    <property type="protein sequence ID" value="KAI8567835.1"/>
    <property type="molecule type" value="Genomic_DNA"/>
</dbReference>
<accession>A0ACC0PQQ6</accession>
<evidence type="ECO:0000313" key="1">
    <source>
        <dbReference type="EMBL" id="KAI8567835.1"/>
    </source>
</evidence>